<dbReference type="EMBL" id="JAFIRN010000007">
    <property type="protein sequence ID" value="KAG5844888.1"/>
    <property type="molecule type" value="Genomic_DNA"/>
</dbReference>
<feature type="compositionally biased region" description="Polar residues" evidence="1">
    <location>
        <begin position="170"/>
        <end position="184"/>
    </location>
</feature>
<evidence type="ECO:0000256" key="1">
    <source>
        <dbReference type="SAM" id="MobiDB-lite"/>
    </source>
</evidence>
<name>A0A9D3RVQ2_ANGAN</name>
<keyword evidence="2" id="KW-0812">Transmembrane</keyword>
<evidence type="ECO:0000313" key="4">
    <source>
        <dbReference type="EMBL" id="KAG5844888.1"/>
    </source>
</evidence>
<keyword evidence="2" id="KW-1133">Transmembrane helix</keyword>
<comment type="caution">
    <text evidence="4">The sequence shown here is derived from an EMBL/GenBank/DDBJ whole genome shotgun (WGS) entry which is preliminary data.</text>
</comment>
<feature type="compositionally biased region" description="Polar residues" evidence="1">
    <location>
        <begin position="256"/>
        <end position="294"/>
    </location>
</feature>
<keyword evidence="5" id="KW-1185">Reference proteome</keyword>
<protein>
    <submittedName>
        <fullName evidence="4">Uncharacterized protein</fullName>
    </submittedName>
</protein>
<evidence type="ECO:0000256" key="3">
    <source>
        <dbReference type="SAM" id="SignalP"/>
    </source>
</evidence>
<feature type="compositionally biased region" description="Polar residues" evidence="1">
    <location>
        <begin position="55"/>
        <end position="64"/>
    </location>
</feature>
<feature type="transmembrane region" description="Helical" evidence="2">
    <location>
        <begin position="128"/>
        <end position="148"/>
    </location>
</feature>
<keyword evidence="3" id="KW-0732">Signal</keyword>
<feature type="region of interest" description="Disordered" evidence="1">
    <location>
        <begin position="55"/>
        <end position="120"/>
    </location>
</feature>
<dbReference type="Proteomes" id="UP001044222">
    <property type="component" value="Chromosome 7"/>
</dbReference>
<gene>
    <name evidence="4" type="ORF">ANANG_G00132950</name>
</gene>
<evidence type="ECO:0000313" key="5">
    <source>
        <dbReference type="Proteomes" id="UP001044222"/>
    </source>
</evidence>
<accession>A0A9D3RVQ2</accession>
<feature type="compositionally biased region" description="Polar residues" evidence="1">
    <location>
        <begin position="71"/>
        <end position="91"/>
    </location>
</feature>
<organism evidence="4 5">
    <name type="scientific">Anguilla anguilla</name>
    <name type="common">European freshwater eel</name>
    <name type="synonym">Muraena anguilla</name>
    <dbReference type="NCBI Taxonomy" id="7936"/>
    <lineage>
        <taxon>Eukaryota</taxon>
        <taxon>Metazoa</taxon>
        <taxon>Chordata</taxon>
        <taxon>Craniata</taxon>
        <taxon>Vertebrata</taxon>
        <taxon>Euteleostomi</taxon>
        <taxon>Actinopterygii</taxon>
        <taxon>Neopterygii</taxon>
        <taxon>Teleostei</taxon>
        <taxon>Anguilliformes</taxon>
        <taxon>Anguillidae</taxon>
        <taxon>Anguilla</taxon>
    </lineage>
</organism>
<dbReference type="AlphaFoldDB" id="A0A9D3RVQ2"/>
<feature type="compositionally biased region" description="Basic and acidic residues" evidence="1">
    <location>
        <begin position="219"/>
        <end position="232"/>
    </location>
</feature>
<feature type="region of interest" description="Disordered" evidence="1">
    <location>
        <begin position="170"/>
        <end position="307"/>
    </location>
</feature>
<feature type="signal peptide" evidence="3">
    <location>
        <begin position="1"/>
        <end position="20"/>
    </location>
</feature>
<evidence type="ECO:0000256" key="2">
    <source>
        <dbReference type="SAM" id="Phobius"/>
    </source>
</evidence>
<reference evidence="4" key="1">
    <citation type="submission" date="2021-01" db="EMBL/GenBank/DDBJ databases">
        <title>A chromosome-scale assembly of European eel, Anguilla anguilla.</title>
        <authorList>
            <person name="Henkel C."/>
            <person name="Jong-Raadsen S.A."/>
            <person name="Dufour S."/>
            <person name="Weltzien F.-A."/>
            <person name="Palstra A.P."/>
            <person name="Pelster B."/>
            <person name="Spaink H.P."/>
            <person name="Van Den Thillart G.E."/>
            <person name="Jansen H."/>
            <person name="Zahm M."/>
            <person name="Klopp C."/>
            <person name="Cedric C."/>
            <person name="Louis A."/>
            <person name="Berthelot C."/>
            <person name="Parey E."/>
            <person name="Roest Crollius H."/>
            <person name="Montfort J."/>
            <person name="Robinson-Rechavi M."/>
            <person name="Bucao C."/>
            <person name="Bouchez O."/>
            <person name="Gislard M."/>
            <person name="Lluch J."/>
            <person name="Milhes M."/>
            <person name="Lampietro C."/>
            <person name="Lopez Roques C."/>
            <person name="Donnadieu C."/>
            <person name="Braasch I."/>
            <person name="Desvignes T."/>
            <person name="Postlethwait J."/>
            <person name="Bobe J."/>
            <person name="Guiguen Y."/>
            <person name="Dirks R."/>
        </authorList>
    </citation>
    <scope>NUCLEOTIDE SEQUENCE</scope>
    <source>
        <strain evidence="4">Tag_6206</strain>
        <tissue evidence="4">Liver</tissue>
    </source>
</reference>
<keyword evidence="2" id="KW-0472">Membrane</keyword>
<feature type="compositionally biased region" description="Low complexity" evidence="1">
    <location>
        <begin position="104"/>
        <end position="120"/>
    </location>
</feature>
<sequence>MNSPVAYFTVYILGVQLVSAAHLNGFADSRSRVPGSGLTFLSALFNGTQDGSNLTTTSPGSFNATEGGDGNTTVETSSPNNGTRKPATSQPKGEDTPAVTTEGKATATAKSSSTTAKPTPAWNVGPGYALLVLLIFVIICFLVVIYFLHKKSKRYSFDLHHKVGEEASIPLNTVDQEGSFQPTGTKEDDLAQPVEEENIPNSITVGLTPNGPSSEPEPGSDHDEGSLEKAPSEESFGSQAPLSPKDEPFTLDLNDLNLNPSTHTSVESLGEPNNENNNAGSGDTPGQDSAQADLNQDVAETHLDETA</sequence>
<proteinExistence type="predicted"/>
<feature type="chain" id="PRO_5039567778" evidence="3">
    <location>
        <begin position="21"/>
        <end position="307"/>
    </location>
</feature>